<dbReference type="AlphaFoldDB" id="A0A915KIQ1"/>
<reference evidence="2" key="1">
    <citation type="submission" date="2022-11" db="UniProtKB">
        <authorList>
            <consortium name="WormBaseParasite"/>
        </authorList>
    </citation>
    <scope>IDENTIFICATION</scope>
</reference>
<keyword evidence="1" id="KW-1185">Reference proteome</keyword>
<evidence type="ECO:0000313" key="2">
    <source>
        <dbReference type="WBParaSite" id="nRc.2.0.1.t37876-RA"/>
    </source>
</evidence>
<dbReference type="WBParaSite" id="nRc.2.0.1.t37876-RA">
    <property type="protein sequence ID" value="nRc.2.0.1.t37876-RA"/>
    <property type="gene ID" value="nRc.2.0.1.g37876"/>
</dbReference>
<proteinExistence type="predicted"/>
<sequence>MQNCQLTPIPLISLATIGDRRIANSPRQSATISDCQQQKSKDCFPSDVVKLGTSTDEIPTEPATVGDNRQQSVIIPQSSAKSATVSHDRQHFDRISDNWKLITTTILVDELSTELVKVVDEVSTELVTVGK</sequence>
<evidence type="ECO:0000313" key="1">
    <source>
        <dbReference type="Proteomes" id="UP000887565"/>
    </source>
</evidence>
<name>A0A915KIQ1_ROMCU</name>
<dbReference type="Proteomes" id="UP000887565">
    <property type="component" value="Unplaced"/>
</dbReference>
<accession>A0A915KIQ1</accession>
<protein>
    <submittedName>
        <fullName evidence="2">Uncharacterized protein</fullName>
    </submittedName>
</protein>
<organism evidence="1 2">
    <name type="scientific">Romanomermis culicivorax</name>
    <name type="common">Nematode worm</name>
    <dbReference type="NCBI Taxonomy" id="13658"/>
    <lineage>
        <taxon>Eukaryota</taxon>
        <taxon>Metazoa</taxon>
        <taxon>Ecdysozoa</taxon>
        <taxon>Nematoda</taxon>
        <taxon>Enoplea</taxon>
        <taxon>Dorylaimia</taxon>
        <taxon>Mermithida</taxon>
        <taxon>Mermithoidea</taxon>
        <taxon>Mermithidae</taxon>
        <taxon>Romanomermis</taxon>
    </lineage>
</organism>